<name>A0A2T4U6I9_9BACI</name>
<feature type="active site" description="Proton acceptor" evidence="6">
    <location>
        <position position="301"/>
    </location>
</feature>
<comment type="similarity">
    <text evidence="2 5">Belongs to the aldose epimerase family.</text>
</comment>
<dbReference type="PIRSF" id="PIRSF005096">
    <property type="entry name" value="GALM"/>
    <property type="match status" value="1"/>
</dbReference>
<feature type="binding site" evidence="8">
    <location>
        <begin position="171"/>
        <end position="173"/>
    </location>
    <ligand>
        <name>beta-D-galactose</name>
        <dbReference type="ChEBI" id="CHEBI:27667"/>
    </ligand>
</feature>
<dbReference type="EMBL" id="PZJJ01000011">
    <property type="protein sequence ID" value="PTL39013.1"/>
    <property type="molecule type" value="Genomic_DNA"/>
</dbReference>
<dbReference type="RefSeq" id="WP_107584813.1">
    <property type="nucleotide sequence ID" value="NZ_PZJJ01000011.1"/>
</dbReference>
<evidence type="ECO:0000256" key="3">
    <source>
        <dbReference type="ARBA" id="ARBA00023235"/>
    </source>
</evidence>
<dbReference type="GO" id="GO:0006006">
    <property type="term" value="P:glucose metabolic process"/>
    <property type="evidence" value="ECO:0007669"/>
    <property type="project" value="TreeGrafter"/>
</dbReference>
<evidence type="ECO:0000256" key="4">
    <source>
        <dbReference type="ARBA" id="ARBA00023277"/>
    </source>
</evidence>
<evidence type="ECO:0000256" key="2">
    <source>
        <dbReference type="ARBA" id="ARBA00006206"/>
    </source>
</evidence>
<evidence type="ECO:0000313" key="10">
    <source>
        <dbReference type="Proteomes" id="UP000240509"/>
    </source>
</evidence>
<comment type="catalytic activity">
    <reaction evidence="5">
        <text>alpha-D-glucose = beta-D-glucose</text>
        <dbReference type="Rhea" id="RHEA:10264"/>
        <dbReference type="ChEBI" id="CHEBI:15903"/>
        <dbReference type="ChEBI" id="CHEBI:17925"/>
        <dbReference type="EC" id="5.1.3.3"/>
    </reaction>
</comment>
<reference evidence="9 10" key="1">
    <citation type="submission" date="2018-03" db="EMBL/GenBank/DDBJ databases">
        <title>Alkalicoccus saliphilus sp. nov., isolated from a mineral pool.</title>
        <authorList>
            <person name="Zhao B."/>
        </authorList>
    </citation>
    <scope>NUCLEOTIDE SEQUENCE [LARGE SCALE GENOMIC DNA]</scope>
    <source>
        <strain evidence="9 10">6AG</strain>
    </source>
</reference>
<dbReference type="GO" id="GO:0030246">
    <property type="term" value="F:carbohydrate binding"/>
    <property type="evidence" value="ECO:0007669"/>
    <property type="project" value="InterPro"/>
</dbReference>
<evidence type="ECO:0000256" key="8">
    <source>
        <dbReference type="PIRSR" id="PIRSR005096-3"/>
    </source>
</evidence>
<feature type="binding site" evidence="7">
    <location>
        <position position="241"/>
    </location>
    <ligand>
        <name>beta-D-galactose</name>
        <dbReference type="ChEBI" id="CHEBI:27667"/>
    </ligand>
</feature>
<evidence type="ECO:0000256" key="5">
    <source>
        <dbReference type="PIRNR" id="PIRNR005096"/>
    </source>
</evidence>
<dbReference type="GO" id="GO:0005737">
    <property type="term" value="C:cytoplasm"/>
    <property type="evidence" value="ECO:0007669"/>
    <property type="project" value="TreeGrafter"/>
</dbReference>
<dbReference type="Proteomes" id="UP000240509">
    <property type="component" value="Unassembled WGS sequence"/>
</dbReference>
<dbReference type="GO" id="GO:0004034">
    <property type="term" value="F:aldose 1-epimerase activity"/>
    <property type="evidence" value="ECO:0007669"/>
    <property type="project" value="UniProtKB-EC"/>
</dbReference>
<comment type="caution">
    <text evidence="9">The sequence shown here is derived from an EMBL/GenBank/DDBJ whole genome shotgun (WGS) entry which is preliminary data.</text>
</comment>
<organism evidence="9 10">
    <name type="scientific">Alkalicoccus saliphilus</name>
    <dbReference type="NCBI Taxonomy" id="200989"/>
    <lineage>
        <taxon>Bacteria</taxon>
        <taxon>Bacillati</taxon>
        <taxon>Bacillota</taxon>
        <taxon>Bacilli</taxon>
        <taxon>Bacillales</taxon>
        <taxon>Bacillaceae</taxon>
        <taxon>Alkalicoccus</taxon>
    </lineage>
</organism>
<evidence type="ECO:0000313" key="9">
    <source>
        <dbReference type="EMBL" id="PTL39013.1"/>
    </source>
</evidence>
<keyword evidence="3 5" id="KW-0413">Isomerase</keyword>
<dbReference type="InterPro" id="IPR015443">
    <property type="entry name" value="Aldose_1-epimerase"/>
</dbReference>
<dbReference type="CDD" id="cd09019">
    <property type="entry name" value="galactose_mutarotase_like"/>
    <property type="match status" value="1"/>
</dbReference>
<evidence type="ECO:0000256" key="1">
    <source>
        <dbReference type="ARBA" id="ARBA00005028"/>
    </source>
</evidence>
<dbReference type="UniPathway" id="UPA00242"/>
<dbReference type="InterPro" id="IPR008183">
    <property type="entry name" value="Aldose_1/G6P_1-epimerase"/>
</dbReference>
<dbReference type="Pfam" id="PF01263">
    <property type="entry name" value="Aldose_epim"/>
    <property type="match status" value="1"/>
</dbReference>
<dbReference type="PANTHER" id="PTHR10091:SF0">
    <property type="entry name" value="GALACTOSE MUTAROTASE"/>
    <property type="match status" value="1"/>
</dbReference>
<dbReference type="Gene3D" id="2.70.98.10">
    <property type="match status" value="1"/>
</dbReference>
<dbReference type="AlphaFoldDB" id="A0A2T4U6I9"/>
<comment type="pathway">
    <text evidence="1 5">Carbohydrate metabolism; hexose metabolism.</text>
</comment>
<dbReference type="EC" id="5.1.3.3" evidence="5"/>
<dbReference type="InterPro" id="IPR011013">
    <property type="entry name" value="Gal_mutarotase_sf_dom"/>
</dbReference>
<evidence type="ECO:0000256" key="7">
    <source>
        <dbReference type="PIRSR" id="PIRSR005096-2"/>
    </source>
</evidence>
<feature type="active site" description="Proton donor" evidence="6">
    <location>
        <position position="171"/>
    </location>
</feature>
<protein>
    <recommendedName>
        <fullName evidence="5">Aldose 1-epimerase</fullName>
        <ecNumber evidence="5">5.1.3.3</ecNumber>
    </recommendedName>
</protein>
<keyword evidence="10" id="KW-1185">Reference proteome</keyword>
<dbReference type="GO" id="GO:0033499">
    <property type="term" value="P:galactose catabolic process via UDP-galactose, Leloir pathway"/>
    <property type="evidence" value="ECO:0007669"/>
    <property type="project" value="TreeGrafter"/>
</dbReference>
<proteinExistence type="inferred from homology"/>
<dbReference type="InterPro" id="IPR047215">
    <property type="entry name" value="Galactose_mutarotase-like"/>
</dbReference>
<sequence length="330" mass="36384">MIKTGVFSGREVYEYTLTNTIGMKITVLNYGGTITGIYVPLSGGGTKNIVLKYDDYDEYEINPYYFGCIIGRTAGRISGGSFTAGAETYSVLQNEGVNHLHGGIKGFAHTFFEVEQKENSLILTCVSPDGEDGYPGNVKLEVTYTLTAENELLINYKAVTDKITPLNLTNHTYFLLEDESVENHRLFLNSSAFYSLDEASLPKRLIDVVKGNLFDFKKGRYLQEVFTSNDPHTEAAGGGLDHPFLLDSGNPAGEIVHPESGRKVIIETDQPAAVIYTGNFIADSVSVNGKPGKGYGGICFETQEVPDRVESILVSPEKIYRQRTVFRFSF</sequence>
<keyword evidence="4 5" id="KW-0119">Carbohydrate metabolism</keyword>
<accession>A0A2T4U6I9</accession>
<gene>
    <name evidence="9" type="ORF">C6Y45_08515</name>
</gene>
<dbReference type="PANTHER" id="PTHR10091">
    <property type="entry name" value="ALDOSE-1-EPIMERASE"/>
    <property type="match status" value="1"/>
</dbReference>
<dbReference type="NCBIfam" id="NF008277">
    <property type="entry name" value="PRK11055.1"/>
    <property type="match status" value="1"/>
</dbReference>
<dbReference type="InterPro" id="IPR014718">
    <property type="entry name" value="GH-type_carb-bd"/>
</dbReference>
<dbReference type="SUPFAM" id="SSF74650">
    <property type="entry name" value="Galactose mutarotase-like"/>
    <property type="match status" value="1"/>
</dbReference>
<evidence type="ECO:0000256" key="6">
    <source>
        <dbReference type="PIRSR" id="PIRSR005096-1"/>
    </source>
</evidence>
<dbReference type="OrthoDB" id="9779408at2"/>